<dbReference type="RefSeq" id="XP_007829706.1">
    <property type="nucleotide sequence ID" value="XM_007831515.1"/>
</dbReference>
<evidence type="ECO:0000313" key="2">
    <source>
        <dbReference type="Proteomes" id="UP000030651"/>
    </source>
</evidence>
<dbReference type="Proteomes" id="UP000030651">
    <property type="component" value="Unassembled WGS sequence"/>
</dbReference>
<organism evidence="1 2">
    <name type="scientific">Pestalotiopsis fici (strain W106-1 / CGMCC3.15140)</name>
    <dbReference type="NCBI Taxonomy" id="1229662"/>
    <lineage>
        <taxon>Eukaryota</taxon>
        <taxon>Fungi</taxon>
        <taxon>Dikarya</taxon>
        <taxon>Ascomycota</taxon>
        <taxon>Pezizomycotina</taxon>
        <taxon>Sordariomycetes</taxon>
        <taxon>Xylariomycetidae</taxon>
        <taxon>Amphisphaeriales</taxon>
        <taxon>Sporocadaceae</taxon>
        <taxon>Pestalotiopsis</taxon>
    </lineage>
</organism>
<reference evidence="2" key="1">
    <citation type="journal article" date="2015" name="BMC Genomics">
        <title>Genomic and transcriptomic analysis of the endophytic fungus Pestalotiopsis fici reveals its lifestyle and high potential for synthesis of natural products.</title>
        <authorList>
            <person name="Wang X."/>
            <person name="Zhang X."/>
            <person name="Liu L."/>
            <person name="Xiang M."/>
            <person name="Wang W."/>
            <person name="Sun X."/>
            <person name="Che Y."/>
            <person name="Guo L."/>
            <person name="Liu G."/>
            <person name="Guo L."/>
            <person name="Wang C."/>
            <person name="Yin W.B."/>
            <person name="Stadler M."/>
            <person name="Zhang X."/>
            <person name="Liu X."/>
        </authorList>
    </citation>
    <scope>NUCLEOTIDE SEQUENCE [LARGE SCALE GENOMIC DNA]</scope>
    <source>
        <strain evidence="2">W106-1 / CGMCC3.15140</strain>
    </source>
</reference>
<dbReference type="KEGG" id="pfy:PFICI_02934"/>
<dbReference type="InParanoid" id="W3XFX6"/>
<name>W3XFX6_PESFW</name>
<protein>
    <submittedName>
        <fullName evidence="1">Uncharacterized protein</fullName>
    </submittedName>
</protein>
<evidence type="ECO:0000313" key="1">
    <source>
        <dbReference type="EMBL" id="ETS84909.1"/>
    </source>
</evidence>
<dbReference type="OrthoDB" id="3521506at2759"/>
<accession>W3XFX6</accession>
<sequence length="99" mass="10646">MGKANKSLKEFINNIPDSVLEALPTAPGKMYSDTNFRLDMQGMTTAGEHNLQVQVNNQTTISTLKKHAPKTVAGPVLVPKGNTTDAATIRASLLNELLI</sequence>
<dbReference type="EMBL" id="KI912110">
    <property type="protein sequence ID" value="ETS84909.1"/>
    <property type="molecule type" value="Genomic_DNA"/>
</dbReference>
<keyword evidence="2" id="KW-1185">Reference proteome</keyword>
<dbReference type="OMA" id="WTPKMIR"/>
<dbReference type="AlphaFoldDB" id="W3XFX6"/>
<dbReference type="eggNOG" id="ENOG502SXMX">
    <property type="taxonomic scope" value="Eukaryota"/>
</dbReference>
<dbReference type="HOGENOM" id="CLU_153361_0_0_1"/>
<dbReference type="GeneID" id="19267947"/>
<proteinExistence type="predicted"/>
<gene>
    <name evidence="1" type="ORF">PFICI_02934</name>
</gene>